<keyword evidence="2" id="KW-1185">Reference proteome</keyword>
<dbReference type="VEuPathDB" id="MicrosporidiaDB:NCER_100817"/>
<reference evidence="1 2" key="1">
    <citation type="journal article" date="2015" name="Environ. Microbiol.">
        <title>Genome analyses suggest the presence of polyploidy and recent human-driven expansions in eight global populations of the honeybee pathogen Nosema ceranae.</title>
        <authorList>
            <person name="Pelin A."/>
            <person name="Selman M."/>
            <person name="Aris-Brosou S."/>
            <person name="Farinelli L."/>
            <person name="Corradi N."/>
        </authorList>
    </citation>
    <scope>NUCLEOTIDE SEQUENCE [LARGE SCALE GENOMIC DNA]</scope>
    <source>
        <strain evidence="1 2">PA08 1199</strain>
    </source>
</reference>
<dbReference type="VEuPathDB" id="MicrosporidiaDB:AAJ76_3800028843"/>
<comment type="caution">
    <text evidence="1">The sequence shown here is derived from an EMBL/GenBank/DDBJ whole genome shotgun (WGS) entry which is preliminary data.</text>
</comment>
<dbReference type="InterPro" id="IPR036322">
    <property type="entry name" value="WD40_repeat_dom_sf"/>
</dbReference>
<gene>
    <name evidence="1" type="ORF">AAJ76_3800028843</name>
</gene>
<dbReference type="Gene3D" id="2.130.10.10">
    <property type="entry name" value="YVTN repeat-like/Quinoprotein amine dehydrogenase"/>
    <property type="match status" value="1"/>
</dbReference>
<dbReference type="VEuPathDB" id="MicrosporidiaDB:G9O61_00g015180"/>
<dbReference type="EMBL" id="JPQZ01000038">
    <property type="protein sequence ID" value="KKO74950.1"/>
    <property type="molecule type" value="Genomic_DNA"/>
</dbReference>
<sequence>MPLIIQKKIKLLKSPLNLVIIDSKIFVSTKSNKVIETNLNLSKQRSIVFKENINSIIQDGHTLICLSKNKSVCKYNILTDKKHYINIKYDISYIKKTDNNTKYLLGLTGGKVLYSTFDFNPIRMLYGCTAKILEIVDDIKGKLFIANNKFIMIDIKTGKLKIQNIDFTTSCCFLSKKTLVLGTDNGIFLYDTEKDRIINKLELNSPVSCLKILGDKLLVGCENGVFYIFKISNFEMKLIEEVFLYGIINFIETVNNVVYIGVGKEERNGAFGKNRNFKNLLYKCVMN</sequence>
<evidence type="ECO:0000313" key="2">
    <source>
        <dbReference type="Proteomes" id="UP000034350"/>
    </source>
</evidence>
<proteinExistence type="predicted"/>
<protein>
    <submittedName>
        <fullName evidence="1">Uncharacterized protein</fullName>
    </submittedName>
</protein>
<dbReference type="InterPro" id="IPR015943">
    <property type="entry name" value="WD40/YVTN_repeat-like_dom_sf"/>
</dbReference>
<organism evidence="1 2">
    <name type="scientific">Vairimorpha ceranae</name>
    <dbReference type="NCBI Taxonomy" id="40302"/>
    <lineage>
        <taxon>Eukaryota</taxon>
        <taxon>Fungi</taxon>
        <taxon>Fungi incertae sedis</taxon>
        <taxon>Microsporidia</taxon>
        <taxon>Nosematidae</taxon>
        <taxon>Vairimorpha</taxon>
    </lineage>
</organism>
<dbReference type="GeneID" id="36320344"/>
<evidence type="ECO:0000313" key="1">
    <source>
        <dbReference type="EMBL" id="KKO74950.1"/>
    </source>
</evidence>
<accession>A0A0F9WDT0</accession>
<dbReference type="SUPFAM" id="SSF50978">
    <property type="entry name" value="WD40 repeat-like"/>
    <property type="match status" value="1"/>
</dbReference>
<dbReference type="AlphaFoldDB" id="A0A0F9WDT0"/>
<name>A0A0F9WDT0_9MICR</name>
<dbReference type="Proteomes" id="UP000034350">
    <property type="component" value="Unassembled WGS sequence"/>
</dbReference>
<dbReference type="RefSeq" id="XP_024330692.1">
    <property type="nucleotide sequence ID" value="XM_024475403.1"/>
</dbReference>